<dbReference type="Gene3D" id="3.40.50.300">
    <property type="entry name" value="P-loop containing nucleotide triphosphate hydrolases"/>
    <property type="match status" value="1"/>
</dbReference>
<dbReference type="EMBL" id="UFYA01000001">
    <property type="protein sequence ID" value="STD09864.1"/>
    <property type="molecule type" value="Genomic_DNA"/>
</dbReference>
<dbReference type="GO" id="GO:0005524">
    <property type="term" value="F:ATP binding"/>
    <property type="evidence" value="ECO:0007669"/>
    <property type="project" value="UniProtKB-KW"/>
</dbReference>
<feature type="domain" description="ABC transporter" evidence="4">
    <location>
        <begin position="1"/>
        <end position="185"/>
    </location>
</feature>
<dbReference type="PANTHER" id="PTHR42939:SF1">
    <property type="entry name" value="ABC TRANSPORTER ATP-BINDING PROTEIN ALBC-RELATED"/>
    <property type="match status" value="1"/>
</dbReference>
<dbReference type="InterPro" id="IPR017871">
    <property type="entry name" value="ABC_transporter-like_CS"/>
</dbReference>
<name>A0AA46BNA0_9MICO</name>
<dbReference type="SMART" id="SM00382">
    <property type="entry name" value="AAA"/>
    <property type="match status" value="1"/>
</dbReference>
<dbReference type="InterPro" id="IPR003593">
    <property type="entry name" value="AAA+_ATPase"/>
</dbReference>
<dbReference type="PROSITE" id="PS00211">
    <property type="entry name" value="ABC_TRANSPORTER_1"/>
    <property type="match status" value="1"/>
</dbReference>
<dbReference type="InterPro" id="IPR027417">
    <property type="entry name" value="P-loop_NTPase"/>
</dbReference>
<keyword evidence="5" id="KW-0378">Hydrolase</keyword>
<reference evidence="5 6" key="1">
    <citation type="submission" date="2018-06" db="EMBL/GenBank/DDBJ databases">
        <authorList>
            <consortium name="Pathogen Informatics"/>
            <person name="Doyle S."/>
        </authorList>
    </citation>
    <scope>NUCLEOTIDE SEQUENCE [LARGE SCALE GENOMIC DNA]</scope>
    <source>
        <strain evidence="5 6">NCTC7915</strain>
    </source>
</reference>
<accession>A0AA46BNA0</accession>
<evidence type="ECO:0000313" key="6">
    <source>
        <dbReference type="Proteomes" id="UP000254118"/>
    </source>
</evidence>
<evidence type="ECO:0000259" key="4">
    <source>
        <dbReference type="PROSITE" id="PS50893"/>
    </source>
</evidence>
<dbReference type="InterPro" id="IPR051782">
    <property type="entry name" value="ABC_Transporter_VariousFunc"/>
</dbReference>
<evidence type="ECO:0000256" key="3">
    <source>
        <dbReference type="ARBA" id="ARBA00022840"/>
    </source>
</evidence>
<dbReference type="EC" id="3.6.3.-" evidence="5"/>
<evidence type="ECO:0000256" key="2">
    <source>
        <dbReference type="ARBA" id="ARBA00022741"/>
    </source>
</evidence>
<evidence type="ECO:0000256" key="1">
    <source>
        <dbReference type="ARBA" id="ARBA00022448"/>
    </source>
</evidence>
<dbReference type="Proteomes" id="UP000254118">
    <property type="component" value="Unassembled WGS sequence"/>
</dbReference>
<dbReference type="PROSITE" id="PS50893">
    <property type="entry name" value="ABC_TRANSPORTER_2"/>
    <property type="match status" value="1"/>
</dbReference>
<sequence length="185" mass="20112">MDFSACPGSLTVIRGKNGAGKTTLLAAIGGLVPVEGQVLFDGEPLHARARQCFGLFDDSPLMTNLTGLENLVYLSGRFLSMREVGHLVEDFFDPLLLGRRVSSYSLGQKKRLSLAAVFLSDARVVLLDEPTNGLDDLGIEAFVKIMKAKKDAGCVLLASGHDRRAFSQVQDRVFELDKGRLVQCL</sequence>
<organism evidence="5 6">
    <name type="scientific">Dermatophilus congolensis</name>
    <dbReference type="NCBI Taxonomy" id="1863"/>
    <lineage>
        <taxon>Bacteria</taxon>
        <taxon>Bacillati</taxon>
        <taxon>Actinomycetota</taxon>
        <taxon>Actinomycetes</taxon>
        <taxon>Micrococcales</taxon>
        <taxon>Dermatophilaceae</taxon>
        <taxon>Dermatophilus</taxon>
    </lineage>
</organism>
<dbReference type="PANTHER" id="PTHR42939">
    <property type="entry name" value="ABC TRANSPORTER ATP-BINDING PROTEIN ALBC-RELATED"/>
    <property type="match status" value="1"/>
</dbReference>
<dbReference type="RefSeq" id="WP_181816045.1">
    <property type="nucleotide sequence ID" value="NZ_UFYA01000001.1"/>
</dbReference>
<dbReference type="InterPro" id="IPR003439">
    <property type="entry name" value="ABC_transporter-like_ATP-bd"/>
</dbReference>
<dbReference type="Pfam" id="PF00005">
    <property type="entry name" value="ABC_tran"/>
    <property type="match status" value="1"/>
</dbReference>
<protein>
    <submittedName>
        <fullName evidence="5">Cobalt import ATP-binding protein CbiO</fullName>
        <ecNumber evidence="5">3.6.3.-</ecNumber>
    </submittedName>
</protein>
<proteinExistence type="predicted"/>
<dbReference type="SUPFAM" id="SSF52540">
    <property type="entry name" value="P-loop containing nucleoside triphosphate hydrolases"/>
    <property type="match status" value="1"/>
</dbReference>
<comment type="caution">
    <text evidence="5">The sequence shown here is derived from an EMBL/GenBank/DDBJ whole genome shotgun (WGS) entry which is preliminary data.</text>
</comment>
<keyword evidence="1" id="KW-0813">Transport</keyword>
<keyword evidence="3 5" id="KW-0067">ATP-binding</keyword>
<dbReference type="GO" id="GO:0016887">
    <property type="term" value="F:ATP hydrolysis activity"/>
    <property type="evidence" value="ECO:0007669"/>
    <property type="project" value="InterPro"/>
</dbReference>
<evidence type="ECO:0000313" key="5">
    <source>
        <dbReference type="EMBL" id="STD09864.1"/>
    </source>
</evidence>
<keyword evidence="2" id="KW-0547">Nucleotide-binding</keyword>
<dbReference type="AlphaFoldDB" id="A0AA46BNA0"/>
<gene>
    <name evidence="5" type="primary">cbiO_2</name>
    <name evidence="5" type="ORF">NCTC7915_01247</name>
</gene>